<dbReference type="PANTHER" id="PTHR10543">
    <property type="entry name" value="BETA-CAROTENE DIOXYGENASE"/>
    <property type="match status" value="1"/>
</dbReference>
<dbReference type="GO" id="GO:0016121">
    <property type="term" value="P:carotene catabolic process"/>
    <property type="evidence" value="ECO:0007669"/>
    <property type="project" value="TreeGrafter"/>
</dbReference>
<dbReference type="OrthoDB" id="1069523at2759"/>
<evidence type="ECO:0000256" key="2">
    <source>
        <dbReference type="ARBA" id="ARBA00022723"/>
    </source>
</evidence>
<evidence type="ECO:0000256" key="1">
    <source>
        <dbReference type="ARBA" id="ARBA00006787"/>
    </source>
</evidence>
<evidence type="ECO:0000313" key="5">
    <source>
        <dbReference type="EMBL" id="OXA57559.1"/>
    </source>
</evidence>
<reference evidence="5 6" key="1">
    <citation type="submission" date="2015-12" db="EMBL/GenBank/DDBJ databases">
        <title>The genome of Folsomia candida.</title>
        <authorList>
            <person name="Faddeeva A."/>
            <person name="Derks M.F."/>
            <person name="Anvar Y."/>
            <person name="Smit S."/>
            <person name="Van Straalen N."/>
            <person name="Roelofs D."/>
        </authorList>
    </citation>
    <scope>NUCLEOTIDE SEQUENCE [LARGE SCALE GENOMIC DNA]</scope>
    <source>
        <strain evidence="5 6">VU population</strain>
        <tissue evidence="5">Whole body</tissue>
    </source>
</reference>
<name>A0A226EJD1_FOLCA</name>
<dbReference type="Proteomes" id="UP000198287">
    <property type="component" value="Unassembled WGS sequence"/>
</dbReference>
<dbReference type="Pfam" id="PF03055">
    <property type="entry name" value="RPE65"/>
    <property type="match status" value="1"/>
</dbReference>
<feature type="binding site" evidence="4">
    <location>
        <position position="176"/>
    </location>
    <ligand>
        <name>Fe cation</name>
        <dbReference type="ChEBI" id="CHEBI:24875"/>
        <note>catalytic</note>
    </ligand>
</feature>
<evidence type="ECO:0008006" key="7">
    <source>
        <dbReference type="Google" id="ProtNLM"/>
    </source>
</evidence>
<keyword evidence="3 4" id="KW-0408">Iron</keyword>
<sequence length="528" mass="59863">MTDTRDLTKLYSNAQETKIPELVPIEGQIPDYVNGTYLKVGPGKYHFENGFSVNHFFDAYSSLAQFVIRNGSTVKFQNKYLETDVFRRANAAKGSVVCEFGTGAIPDPSKGWLSRCIPQVIPEMSDNHNMALYQIGTNICVAGETCFFRDLDAINIQLGDKHDTNKCYGLNFVSPHLLTDDKTGVTYTVGSSFTTGLKYNFVRIPPMTGKPSTKEMLKKAQIFSTISSQVSTLLSMHHSFGMTSNYLVFVEQPYVLNVTKILGGILTKGQCFMDWLEWRGELRNRFYLIDKQSGKVHKTDFVTQDPFMFTHFINCYEDDGHVVCDMLAFDNGDFFDANNVKKLLSNDPIRDSNFARAERFVIPLLENANDIIDQKELVTLEYTTASVMKMGKKFVMKPEILTTKGLELPCLNKKFIGKKYKFFYVTGNTSPCGYFENSLVKMDLETKELKVWQGSTEEYPGEPMFIPNPSANEDDEDNGVILSVVINSRMEEKDYLLFVDSKTFKEIGRANFSQSKVPFLIHGIYLPE</sequence>
<keyword evidence="2 4" id="KW-0479">Metal-binding</keyword>
<proteinExistence type="inferred from homology"/>
<dbReference type="OMA" id="PEMSDNH"/>
<keyword evidence="6" id="KW-1185">Reference proteome</keyword>
<dbReference type="GO" id="GO:0046872">
    <property type="term" value="F:metal ion binding"/>
    <property type="evidence" value="ECO:0007669"/>
    <property type="project" value="UniProtKB-KW"/>
</dbReference>
<evidence type="ECO:0000256" key="3">
    <source>
        <dbReference type="ARBA" id="ARBA00023004"/>
    </source>
</evidence>
<comment type="caution">
    <text evidence="5">The sequence shown here is derived from an EMBL/GenBank/DDBJ whole genome shotgun (WGS) entry which is preliminary data.</text>
</comment>
<organism evidence="5 6">
    <name type="scientific">Folsomia candida</name>
    <name type="common">Springtail</name>
    <dbReference type="NCBI Taxonomy" id="158441"/>
    <lineage>
        <taxon>Eukaryota</taxon>
        <taxon>Metazoa</taxon>
        <taxon>Ecdysozoa</taxon>
        <taxon>Arthropoda</taxon>
        <taxon>Hexapoda</taxon>
        <taxon>Collembola</taxon>
        <taxon>Entomobryomorpha</taxon>
        <taxon>Isotomoidea</taxon>
        <taxon>Isotomidae</taxon>
        <taxon>Proisotominae</taxon>
        <taxon>Folsomia</taxon>
    </lineage>
</organism>
<evidence type="ECO:0000256" key="4">
    <source>
        <dbReference type="PIRSR" id="PIRSR604294-1"/>
    </source>
</evidence>
<dbReference type="GO" id="GO:0010436">
    <property type="term" value="F:carotenoid dioxygenase activity"/>
    <property type="evidence" value="ECO:0007669"/>
    <property type="project" value="TreeGrafter"/>
</dbReference>
<comment type="similarity">
    <text evidence="1">Belongs to the carotenoid oxygenase family.</text>
</comment>
<evidence type="ECO:0000313" key="6">
    <source>
        <dbReference type="Proteomes" id="UP000198287"/>
    </source>
</evidence>
<feature type="binding site" evidence="4">
    <location>
        <position position="238"/>
    </location>
    <ligand>
        <name>Fe cation</name>
        <dbReference type="ChEBI" id="CHEBI:24875"/>
        <note>catalytic</note>
    </ligand>
</feature>
<dbReference type="InterPro" id="IPR004294">
    <property type="entry name" value="Carotenoid_Oase"/>
</dbReference>
<dbReference type="EMBL" id="LNIX01000003">
    <property type="protein sequence ID" value="OXA57559.1"/>
    <property type="molecule type" value="Genomic_DNA"/>
</dbReference>
<feature type="binding site" evidence="4">
    <location>
        <position position="522"/>
    </location>
    <ligand>
        <name>Fe cation</name>
        <dbReference type="ChEBI" id="CHEBI:24875"/>
        <note>catalytic</note>
    </ligand>
</feature>
<dbReference type="PANTHER" id="PTHR10543:SF132">
    <property type="entry name" value="BETA,BETA-CAROTENE 15,15'-DIOXYGENASE"/>
    <property type="match status" value="1"/>
</dbReference>
<comment type="cofactor">
    <cofactor evidence="4">
        <name>Fe(2+)</name>
        <dbReference type="ChEBI" id="CHEBI:29033"/>
    </cofactor>
    <text evidence="4">Binds 1 Fe(2+) ion per subunit.</text>
</comment>
<gene>
    <name evidence="5" type="ORF">Fcan01_07742</name>
</gene>
<dbReference type="AlphaFoldDB" id="A0A226EJD1"/>
<protein>
    <recommendedName>
        <fullName evidence="7">Beta,beta-carotene 9',10'-oxygenase</fullName>
    </recommendedName>
</protein>
<dbReference type="GO" id="GO:0042574">
    <property type="term" value="P:retinal metabolic process"/>
    <property type="evidence" value="ECO:0007669"/>
    <property type="project" value="TreeGrafter"/>
</dbReference>
<dbReference type="GO" id="GO:0003834">
    <property type="term" value="F:beta-carotene 15,15'-dioxygenase activity"/>
    <property type="evidence" value="ECO:0007669"/>
    <property type="project" value="TreeGrafter"/>
</dbReference>
<accession>A0A226EJD1</accession>
<feature type="binding site" evidence="4">
    <location>
        <position position="311"/>
    </location>
    <ligand>
        <name>Fe cation</name>
        <dbReference type="ChEBI" id="CHEBI:24875"/>
        <note>catalytic</note>
    </ligand>
</feature>